<dbReference type="InterPro" id="IPR023753">
    <property type="entry name" value="FAD/NAD-binding_dom"/>
</dbReference>
<protein>
    <submittedName>
        <fullName evidence="2">Cyclohexanone monooxygenase</fullName>
    </submittedName>
</protein>
<dbReference type="InterPro" id="IPR051209">
    <property type="entry name" value="FAD-bind_Monooxygenase_sf"/>
</dbReference>
<evidence type="ECO:0000313" key="2">
    <source>
        <dbReference type="EMBL" id="GCE42102.1"/>
    </source>
</evidence>
<gene>
    <name evidence="2" type="ORF">Rhow_006041</name>
</gene>
<keyword evidence="2" id="KW-0503">Monooxygenase</keyword>
<dbReference type="Proteomes" id="UP000287519">
    <property type="component" value="Unassembled WGS sequence"/>
</dbReference>
<comment type="caution">
    <text evidence="2">The sequence shown here is derived from an EMBL/GenBank/DDBJ whole genome shotgun (WGS) entry which is preliminary data.</text>
</comment>
<evidence type="ECO:0000259" key="1">
    <source>
        <dbReference type="Pfam" id="PF07992"/>
    </source>
</evidence>
<dbReference type="Gene3D" id="3.50.50.60">
    <property type="entry name" value="FAD/NAD(P)-binding domain"/>
    <property type="match status" value="2"/>
</dbReference>
<accession>A0A402CES7</accession>
<evidence type="ECO:0000313" key="3">
    <source>
        <dbReference type="Proteomes" id="UP000287519"/>
    </source>
</evidence>
<keyword evidence="3" id="KW-1185">Reference proteome</keyword>
<keyword evidence="2" id="KW-0560">Oxidoreductase</keyword>
<dbReference type="AlphaFoldDB" id="A0A402CES7"/>
<dbReference type="InterPro" id="IPR036188">
    <property type="entry name" value="FAD/NAD-bd_sf"/>
</dbReference>
<reference evidence="2 3" key="1">
    <citation type="submission" date="2018-11" db="EMBL/GenBank/DDBJ databases">
        <title>Microbial catabolism of amino acid.</title>
        <authorList>
            <person name="Hibi M."/>
            <person name="Ogawa J."/>
        </authorList>
    </citation>
    <scope>NUCLEOTIDE SEQUENCE [LARGE SCALE GENOMIC DNA]</scope>
    <source>
        <strain evidence="2 3">C31-06</strain>
    </source>
</reference>
<dbReference type="GO" id="GO:0004497">
    <property type="term" value="F:monooxygenase activity"/>
    <property type="evidence" value="ECO:0007669"/>
    <property type="project" value="UniProtKB-KW"/>
</dbReference>
<feature type="domain" description="FAD/NAD(P)-binding" evidence="1">
    <location>
        <begin position="157"/>
        <end position="363"/>
    </location>
</feature>
<dbReference type="EMBL" id="BHYM01000050">
    <property type="protein sequence ID" value="GCE42102.1"/>
    <property type="molecule type" value="Genomic_DNA"/>
</dbReference>
<dbReference type="Pfam" id="PF07992">
    <property type="entry name" value="Pyr_redox_2"/>
    <property type="match status" value="1"/>
</dbReference>
<dbReference type="PRINTS" id="PR00368">
    <property type="entry name" value="FADPNR"/>
</dbReference>
<proteinExistence type="predicted"/>
<dbReference type="RefSeq" id="WP_225858291.1">
    <property type="nucleotide sequence ID" value="NZ_BHYM01000050.1"/>
</dbReference>
<dbReference type="PANTHER" id="PTHR42877:SF4">
    <property type="entry name" value="FAD_NAD(P)-BINDING DOMAIN-CONTAINING PROTEIN-RELATED"/>
    <property type="match status" value="1"/>
</dbReference>
<sequence>MKTVQGEFTGPDGATEVGFNPDRLTEAEVRTAIGRANIPSLLMVVFQTTGDEKWLEEPYRPTRGKGLGDHDSGGLDEAVQNEIREAAVSAILDLQNGARPAIEAPSPELTVRMMSVCMGEPVGAEYGPMLSLELARRAAPESPHLALDPIDAPEGFSVIVIGTGVAGIAAAQQLEEMGLNYVILEKQPEAGGNWWQNTYPGAGVDTPSHLYSFSFAKNDWTTHFELRNELQGYFARVLKDLGAGERVRYGTEVRSATYDESAGQWTVEVRNPDGSSSTLRSDVVISAVGVLNRPKKPTLPGMDQFEGISFHSADWPENLELDGKRVAIVGTGASSMQIAPAIADQVAQLTIFQRSPQWVAPFEKFRMPIPMELRRLMQTCPIYHSWYWIRLFWQFGDKVIESLRVDPEWDHPERSVNARNDAHREYFTRYITAQVGDREDLLDKVMPDYPPFGKRILLDNGWYSTLRKDNVDLIDRSVAGVRAEGLVDDQGTQTDVDVIVWATGFEAARFVSSMDVRGVGGLSLREAWNDDDPKAYLGVSVPDFPNFFMLGGPNSFPGSGSFMFFMEVQMRYIRGLLTEMFRNGIKALDATPEANRQYNELVDSTHARTVWTHRGMSTYYRNSKGRVVFVMPFLNVEYWQMTQRPDLENYTAR</sequence>
<dbReference type="PANTHER" id="PTHR42877">
    <property type="entry name" value="L-ORNITHINE N(5)-MONOOXYGENASE-RELATED"/>
    <property type="match status" value="1"/>
</dbReference>
<dbReference type="SUPFAM" id="SSF51905">
    <property type="entry name" value="FAD/NAD(P)-binding domain"/>
    <property type="match status" value="2"/>
</dbReference>
<name>A0A402CES7_RHOWR</name>
<dbReference type="PRINTS" id="PR00411">
    <property type="entry name" value="PNDRDTASEI"/>
</dbReference>
<organism evidence="2 3">
    <name type="scientific">Rhodococcus wratislaviensis</name>
    <name type="common">Tsukamurella wratislaviensis</name>
    <dbReference type="NCBI Taxonomy" id="44752"/>
    <lineage>
        <taxon>Bacteria</taxon>
        <taxon>Bacillati</taxon>
        <taxon>Actinomycetota</taxon>
        <taxon>Actinomycetes</taxon>
        <taxon>Mycobacteriales</taxon>
        <taxon>Nocardiaceae</taxon>
        <taxon>Rhodococcus</taxon>
    </lineage>
</organism>